<evidence type="ECO:0000313" key="5">
    <source>
        <dbReference type="EMBL" id="KAL0490151.1"/>
    </source>
</evidence>
<dbReference type="AlphaFoldDB" id="A0AAW2ZK28"/>
<dbReference type="Proteomes" id="UP001431209">
    <property type="component" value="Unassembled WGS sequence"/>
</dbReference>
<evidence type="ECO:0000256" key="3">
    <source>
        <dbReference type="ARBA" id="ARBA00038493"/>
    </source>
</evidence>
<sequence>MSQTVLLVFTNHSELGTTGKKTGYYLPEAAHPYHVFKNAGYSIDFASPKGGKSPLDQSSVEAFKDDKASTEFLNDKEVQDKVNNTLRLSDVDPSKYSVVLFVGGHGPMFDLSDDQSSHDVVRKIYEANDTNIVAAVCHGPVGIANVKLSNGSYLVSGKKVTAFSNAEEDAVELSSQMPFMLETKLKENGALYEKAAENWGAHVVGDQRVFTGQNPASASPLAEAIVSQLKK</sequence>
<organism evidence="5 6">
    <name type="scientific">Acrasis kona</name>
    <dbReference type="NCBI Taxonomy" id="1008807"/>
    <lineage>
        <taxon>Eukaryota</taxon>
        <taxon>Discoba</taxon>
        <taxon>Heterolobosea</taxon>
        <taxon>Tetramitia</taxon>
        <taxon>Eutetramitia</taxon>
        <taxon>Acrasidae</taxon>
        <taxon>Acrasis</taxon>
    </lineage>
</organism>
<dbReference type="PANTHER" id="PTHR48094:SF11">
    <property type="entry name" value="GLUTATHIONE-INDEPENDENT GLYOXALASE HSP31-RELATED"/>
    <property type="match status" value="1"/>
</dbReference>
<accession>A0AAW2ZK28</accession>
<dbReference type="GO" id="GO:0019243">
    <property type="term" value="P:methylglyoxal catabolic process to D-lactate via S-lactoyl-glutathione"/>
    <property type="evidence" value="ECO:0007669"/>
    <property type="project" value="TreeGrafter"/>
</dbReference>
<gene>
    <name evidence="5" type="ORF">AKO1_006673</name>
</gene>
<dbReference type="GO" id="GO:0019172">
    <property type="term" value="F:glyoxalase III activity"/>
    <property type="evidence" value="ECO:0007669"/>
    <property type="project" value="TreeGrafter"/>
</dbReference>
<evidence type="ECO:0000313" key="6">
    <source>
        <dbReference type="Proteomes" id="UP001431209"/>
    </source>
</evidence>
<keyword evidence="1" id="KW-0346">Stress response</keyword>
<dbReference type="PANTHER" id="PTHR48094">
    <property type="entry name" value="PROTEIN/NUCLEIC ACID DEGLYCASE DJ-1-RELATED"/>
    <property type="match status" value="1"/>
</dbReference>
<comment type="similarity">
    <text evidence="3">Belongs to the peptidase C56 family. HSP31-like subfamily.</text>
</comment>
<dbReference type="GO" id="GO:0005737">
    <property type="term" value="C:cytoplasm"/>
    <property type="evidence" value="ECO:0007669"/>
    <property type="project" value="TreeGrafter"/>
</dbReference>
<dbReference type="CDD" id="cd03141">
    <property type="entry name" value="GATase1_Hsp31_like"/>
    <property type="match status" value="1"/>
</dbReference>
<comment type="caution">
    <text evidence="5">The sequence shown here is derived from an EMBL/GenBank/DDBJ whole genome shotgun (WGS) entry which is preliminary data.</text>
</comment>
<protein>
    <recommendedName>
        <fullName evidence="4">DJ-1/PfpI domain-containing protein</fullName>
    </recommendedName>
</protein>
<dbReference type="Pfam" id="PF01965">
    <property type="entry name" value="DJ-1_PfpI"/>
    <property type="match status" value="1"/>
</dbReference>
<dbReference type="InterPro" id="IPR029062">
    <property type="entry name" value="Class_I_gatase-like"/>
</dbReference>
<dbReference type="SUPFAM" id="SSF52317">
    <property type="entry name" value="Class I glutamine amidotransferase-like"/>
    <property type="match status" value="1"/>
</dbReference>
<reference evidence="5 6" key="1">
    <citation type="submission" date="2024-03" db="EMBL/GenBank/DDBJ databases">
        <title>The Acrasis kona genome and developmental transcriptomes reveal deep origins of eukaryotic multicellular pathways.</title>
        <authorList>
            <person name="Sheikh S."/>
            <person name="Fu C.-J."/>
            <person name="Brown M.W."/>
            <person name="Baldauf S.L."/>
        </authorList>
    </citation>
    <scope>NUCLEOTIDE SEQUENCE [LARGE SCALE GENOMIC DNA]</scope>
    <source>
        <strain evidence="5 6">ATCC MYA-3509</strain>
    </source>
</reference>
<dbReference type="InterPro" id="IPR002818">
    <property type="entry name" value="DJ-1/PfpI"/>
</dbReference>
<dbReference type="InterPro" id="IPR050325">
    <property type="entry name" value="Prot/Nucl_acid_deglycase"/>
</dbReference>
<name>A0AAW2ZK28_9EUKA</name>
<keyword evidence="2" id="KW-0456">Lyase</keyword>
<dbReference type="EMBL" id="JAOPGA020001646">
    <property type="protein sequence ID" value="KAL0490151.1"/>
    <property type="molecule type" value="Genomic_DNA"/>
</dbReference>
<proteinExistence type="inferred from homology"/>
<evidence type="ECO:0000256" key="1">
    <source>
        <dbReference type="ARBA" id="ARBA00023016"/>
    </source>
</evidence>
<keyword evidence="6" id="KW-1185">Reference proteome</keyword>
<dbReference type="Gene3D" id="3.40.50.880">
    <property type="match status" value="1"/>
</dbReference>
<feature type="domain" description="DJ-1/PfpI" evidence="4">
    <location>
        <begin position="28"/>
        <end position="227"/>
    </location>
</feature>
<evidence type="ECO:0000259" key="4">
    <source>
        <dbReference type="Pfam" id="PF01965"/>
    </source>
</evidence>
<evidence type="ECO:0000256" key="2">
    <source>
        <dbReference type="ARBA" id="ARBA00023239"/>
    </source>
</evidence>